<dbReference type="InterPro" id="IPR018551">
    <property type="entry name" value="DUF2007"/>
</dbReference>
<dbReference type="SUPFAM" id="SSF54913">
    <property type="entry name" value="GlnB-like"/>
    <property type="match status" value="1"/>
</dbReference>
<dbReference type="RefSeq" id="WP_169678279.1">
    <property type="nucleotide sequence ID" value="NZ_JABBNU010000002.1"/>
</dbReference>
<accession>A0A848IT72</accession>
<evidence type="ECO:0000313" key="4">
    <source>
        <dbReference type="Proteomes" id="UP000559010"/>
    </source>
</evidence>
<dbReference type="Gene3D" id="3.30.70.790">
    <property type="entry name" value="UreE, C-terminal domain"/>
    <property type="match status" value="1"/>
</dbReference>
<dbReference type="Proteomes" id="UP000559010">
    <property type="component" value="Unassembled WGS sequence"/>
</dbReference>
<evidence type="ECO:0000313" key="3">
    <source>
        <dbReference type="EMBL" id="NMM47663.1"/>
    </source>
</evidence>
<gene>
    <name evidence="3" type="ORF">HH304_04570</name>
</gene>
<dbReference type="AlphaFoldDB" id="A0A848IT72"/>
<evidence type="ECO:0000259" key="2">
    <source>
        <dbReference type="Pfam" id="PF09413"/>
    </source>
</evidence>
<evidence type="ECO:0000256" key="1">
    <source>
        <dbReference type="SAM" id="Phobius"/>
    </source>
</evidence>
<feature type="domain" description="DUF2007" evidence="2">
    <location>
        <begin position="6"/>
        <end position="70"/>
    </location>
</feature>
<keyword evidence="1" id="KW-1133">Transmembrane helix</keyword>
<comment type="caution">
    <text evidence="3">The sequence shown here is derived from an EMBL/GenBank/DDBJ whole genome shotgun (WGS) entry which is preliminary data.</text>
</comment>
<protein>
    <submittedName>
        <fullName evidence="3">DUF2007 domain-containing protein</fullName>
    </submittedName>
</protein>
<proteinExistence type="predicted"/>
<keyword evidence="4" id="KW-1185">Reference proteome</keyword>
<sequence length="135" mass="15261">MELVLLTTFDNAVDAHILKSRLESEGVECYLYDENIVGMNPLFSHSVGGIKLMINKKDAENALKILSEIENSPIKDDNDQRVKCPNCGSEDIYDRFKSMQGIKGVLSAIVSFLFMVFPIYYKTVYKCKSCGTEFK</sequence>
<dbReference type="Pfam" id="PF09413">
    <property type="entry name" value="DUF2007"/>
    <property type="match status" value="1"/>
</dbReference>
<keyword evidence="1" id="KW-0472">Membrane</keyword>
<name>A0A848IT72_9BACT</name>
<keyword evidence="1" id="KW-0812">Transmembrane</keyword>
<reference evidence="3 4" key="1">
    <citation type="submission" date="2020-04" db="EMBL/GenBank/DDBJ databases">
        <title>Flammeovirgaceae bacterium KN852 isolated from deep sea.</title>
        <authorList>
            <person name="Zhang D.-C."/>
        </authorList>
    </citation>
    <scope>NUCLEOTIDE SEQUENCE [LARGE SCALE GENOMIC DNA]</scope>
    <source>
        <strain evidence="3 4">KN852</strain>
    </source>
</reference>
<dbReference type="EMBL" id="JABBNU010000002">
    <property type="protein sequence ID" value="NMM47663.1"/>
    <property type="molecule type" value="Genomic_DNA"/>
</dbReference>
<organism evidence="3 4">
    <name type="scientific">Marinigracilibium pacificum</name>
    <dbReference type="NCBI Taxonomy" id="2729599"/>
    <lineage>
        <taxon>Bacteria</taxon>
        <taxon>Pseudomonadati</taxon>
        <taxon>Bacteroidota</taxon>
        <taxon>Cytophagia</taxon>
        <taxon>Cytophagales</taxon>
        <taxon>Flammeovirgaceae</taxon>
        <taxon>Marinigracilibium</taxon>
    </lineage>
</organism>
<dbReference type="InterPro" id="IPR011322">
    <property type="entry name" value="N-reg_PII-like_a/b"/>
</dbReference>
<feature type="transmembrane region" description="Helical" evidence="1">
    <location>
        <begin position="104"/>
        <end position="121"/>
    </location>
</feature>